<dbReference type="Pfam" id="PF04338">
    <property type="entry name" value="DUF481"/>
    <property type="match status" value="1"/>
</dbReference>
<feature type="chain" id="PRO_5006421759" description="DUF481 domain-containing protein" evidence="1">
    <location>
        <begin position="31"/>
        <end position="260"/>
    </location>
</feature>
<name>A0A0R2PRZ9_9GAMM</name>
<gene>
    <name evidence="2" type="ORF">ABR63_07340</name>
</gene>
<organism evidence="2 3">
    <name type="scientific">SAR86 cluster bacterium BACL1 MAG-120920-bin57</name>
    <dbReference type="NCBI Taxonomy" id="1655571"/>
    <lineage>
        <taxon>Bacteria</taxon>
        <taxon>Pseudomonadati</taxon>
        <taxon>Pseudomonadota</taxon>
        <taxon>Gammaproteobacteria</taxon>
        <taxon>SAR86 cluster</taxon>
    </lineage>
</organism>
<dbReference type="AlphaFoldDB" id="A0A0R2PRZ9"/>
<dbReference type="InterPro" id="IPR007433">
    <property type="entry name" value="DUF481"/>
</dbReference>
<keyword evidence="1" id="KW-0732">Signal</keyword>
<protein>
    <recommendedName>
        <fullName evidence="4">DUF481 domain-containing protein</fullName>
    </recommendedName>
</protein>
<dbReference type="Proteomes" id="UP000050874">
    <property type="component" value="Unassembled WGS sequence"/>
</dbReference>
<accession>A0A0R2PRZ9</accession>
<proteinExistence type="predicted"/>
<sequence>MTNRPNFKVLFLITTLVSLTLLSNSLFAQAIVNIEDLRREGEIGFFASSSIGLEASRGNADRDFYSVLFRFDSNTKDTESFLILQDNERKSNNKLSDKSRFLHARYILLGEDRVHWELYSQYSENPFRNYQKRSVLGLGMRILLSDTARLGIGVLKEDEKDLGGLTAKTDRLGLYLRDLKEVGENINFHSTLYLQPSIENFDNDYKASIILGLDFNVNKNLKITVQYSSFHDSSPPRLAEKTDESLATKFSYDLSTLWKD</sequence>
<evidence type="ECO:0008006" key="4">
    <source>
        <dbReference type="Google" id="ProtNLM"/>
    </source>
</evidence>
<dbReference type="EMBL" id="LIAV01000083">
    <property type="protein sequence ID" value="KRO40630.1"/>
    <property type="molecule type" value="Genomic_DNA"/>
</dbReference>
<evidence type="ECO:0000256" key="1">
    <source>
        <dbReference type="SAM" id="SignalP"/>
    </source>
</evidence>
<evidence type="ECO:0000313" key="3">
    <source>
        <dbReference type="Proteomes" id="UP000050874"/>
    </source>
</evidence>
<feature type="signal peptide" evidence="1">
    <location>
        <begin position="1"/>
        <end position="30"/>
    </location>
</feature>
<evidence type="ECO:0000313" key="2">
    <source>
        <dbReference type="EMBL" id="KRO40630.1"/>
    </source>
</evidence>
<reference evidence="3" key="1">
    <citation type="submission" date="2015-10" db="EMBL/GenBank/DDBJ databases">
        <title>Metagenome-Assembled Genomes uncover a global brackish microbiome.</title>
        <authorList>
            <person name="Hugerth L.W."/>
            <person name="Larsson J."/>
            <person name="Alneberg J."/>
            <person name="Lindh M.V."/>
            <person name="Legrand C."/>
            <person name="Pinhassi J."/>
            <person name="Andersson A."/>
        </authorList>
    </citation>
    <scope>NUCLEOTIDE SEQUENCE [LARGE SCALE GENOMIC DNA]</scope>
</reference>
<comment type="caution">
    <text evidence="2">The sequence shown here is derived from an EMBL/GenBank/DDBJ whole genome shotgun (WGS) entry which is preliminary data.</text>
</comment>